<dbReference type="OrthoDB" id="467081at2"/>
<evidence type="ECO:0000313" key="1">
    <source>
        <dbReference type="EMBL" id="AFZ22550.1"/>
    </source>
</evidence>
<dbReference type="KEGG" id="csg:Cylst_0173"/>
<keyword evidence="2" id="KW-1185">Reference proteome</keyword>
<evidence type="ECO:0000313" key="2">
    <source>
        <dbReference type="Proteomes" id="UP000010475"/>
    </source>
</evidence>
<dbReference type="InterPro" id="IPR014968">
    <property type="entry name" value="XisI"/>
</dbReference>
<dbReference type="RefSeq" id="WP_015205809.1">
    <property type="nucleotide sequence ID" value="NC_019757.1"/>
</dbReference>
<dbReference type="InterPro" id="IPR035943">
    <property type="entry name" value="XisI-like_sf"/>
</dbReference>
<proteinExistence type="predicted"/>
<dbReference type="Gene3D" id="3.30.310.110">
    <property type="entry name" value="XisI-like"/>
    <property type="match status" value="1"/>
</dbReference>
<reference evidence="1 2" key="1">
    <citation type="submission" date="2012-06" db="EMBL/GenBank/DDBJ databases">
        <title>Finished chromosome of genome of Cylindrospermum stagnale PCC 7417.</title>
        <authorList>
            <consortium name="US DOE Joint Genome Institute"/>
            <person name="Gugger M."/>
            <person name="Coursin T."/>
            <person name="Rippka R."/>
            <person name="Tandeau De Marsac N."/>
            <person name="Huntemann M."/>
            <person name="Wei C.-L."/>
            <person name="Han J."/>
            <person name="Detter J.C."/>
            <person name="Han C."/>
            <person name="Tapia R."/>
            <person name="Chen A."/>
            <person name="Kyrpides N."/>
            <person name="Mavromatis K."/>
            <person name="Markowitz V."/>
            <person name="Szeto E."/>
            <person name="Ivanova N."/>
            <person name="Pagani I."/>
            <person name="Pati A."/>
            <person name="Goodwin L."/>
            <person name="Nordberg H.P."/>
            <person name="Cantor M.N."/>
            <person name="Hua S.X."/>
            <person name="Woyke T."/>
            <person name="Kerfeld C.A."/>
        </authorList>
    </citation>
    <scope>NUCLEOTIDE SEQUENCE [LARGE SCALE GENOMIC DNA]</scope>
    <source>
        <strain evidence="1 2">PCC 7417</strain>
    </source>
</reference>
<dbReference type="CDD" id="cd16382">
    <property type="entry name" value="XisI-like"/>
    <property type="match status" value="1"/>
</dbReference>
<dbReference type="STRING" id="56107.Cylst_0173"/>
<dbReference type="EMBL" id="CP003642">
    <property type="protein sequence ID" value="AFZ22550.1"/>
    <property type="molecule type" value="Genomic_DNA"/>
</dbReference>
<name>K9WQ97_9NOST</name>
<accession>K9WQ97</accession>
<protein>
    <submittedName>
        <fullName evidence="1">XisI protein</fullName>
    </submittedName>
</protein>
<dbReference type="Proteomes" id="UP000010475">
    <property type="component" value="Chromosome"/>
</dbReference>
<gene>
    <name evidence="1" type="ORF">Cylst_0173</name>
</gene>
<dbReference type="eggNOG" id="ENOG50322XK">
    <property type="taxonomic scope" value="Bacteria"/>
</dbReference>
<dbReference type="HOGENOM" id="CLU_149829_1_0_3"/>
<dbReference type="AlphaFoldDB" id="K9WQ97"/>
<sequence length="114" mass="13406">MAKLEEYREYVQRVLTDYAQRRTSHNKDEELEMQTIFDPVHDHYQLIYVGWDKGKRVYGPVIHLDIKNGKIWIQWNGTEDDIAADLMALGVSKEDIVLGFHTPYMRQFTDFGVG</sequence>
<dbReference type="SUPFAM" id="SSF143847">
    <property type="entry name" value="XisI-like"/>
    <property type="match status" value="1"/>
</dbReference>
<dbReference type="Pfam" id="PF08869">
    <property type="entry name" value="XisI"/>
    <property type="match status" value="1"/>
</dbReference>
<organism evidence="1 2">
    <name type="scientific">Cylindrospermum stagnale PCC 7417</name>
    <dbReference type="NCBI Taxonomy" id="56107"/>
    <lineage>
        <taxon>Bacteria</taxon>
        <taxon>Bacillati</taxon>
        <taxon>Cyanobacteriota</taxon>
        <taxon>Cyanophyceae</taxon>
        <taxon>Nostocales</taxon>
        <taxon>Nostocaceae</taxon>
        <taxon>Cylindrospermum</taxon>
    </lineage>
</organism>